<comment type="function">
    <text evidence="5 6">Negative regulator of class I heat shock genes (grpE-dnaK-dnaJ and groELS operons). Prevents heat-shock induction of these operons.</text>
</comment>
<dbReference type="FunFam" id="1.10.10.10:FF:000049">
    <property type="entry name" value="Heat-inducible transcription repressor HrcA"/>
    <property type="match status" value="1"/>
</dbReference>
<dbReference type="InterPro" id="IPR029016">
    <property type="entry name" value="GAF-like_dom_sf"/>
</dbReference>
<dbReference type="InterPro" id="IPR002571">
    <property type="entry name" value="HrcA"/>
</dbReference>
<dbReference type="SUPFAM" id="SSF46785">
    <property type="entry name" value="Winged helix' DNA-binding domain"/>
    <property type="match status" value="1"/>
</dbReference>
<dbReference type="Gene3D" id="1.10.10.10">
    <property type="entry name" value="Winged helix-like DNA-binding domain superfamily/Winged helix DNA-binding domain"/>
    <property type="match status" value="1"/>
</dbReference>
<dbReference type="PANTHER" id="PTHR34824:SF1">
    <property type="entry name" value="HEAT-INDUCIBLE TRANSCRIPTION REPRESSOR HRCA"/>
    <property type="match status" value="1"/>
</dbReference>
<dbReference type="AlphaFoldDB" id="A0A1Q2C3J7"/>
<evidence type="ECO:0000256" key="3">
    <source>
        <dbReference type="ARBA" id="ARBA00023016"/>
    </source>
</evidence>
<evidence type="ECO:0000256" key="1">
    <source>
        <dbReference type="ARBA" id="ARBA00022491"/>
    </source>
</evidence>
<dbReference type="NCBIfam" id="TIGR00331">
    <property type="entry name" value="hrcA"/>
    <property type="match status" value="1"/>
</dbReference>
<evidence type="ECO:0000256" key="2">
    <source>
        <dbReference type="ARBA" id="ARBA00023015"/>
    </source>
</evidence>
<dbReference type="InterPro" id="IPR036388">
    <property type="entry name" value="WH-like_DNA-bd_sf"/>
</dbReference>
<keyword evidence="1 6" id="KW-0678">Repressor</keyword>
<keyword evidence="3 6" id="KW-0346">Stress response</keyword>
<reference evidence="8 9" key="1">
    <citation type="journal article" date="2016" name="Sci. Rep.">
        <title>Accelerated dysbiosis of gut microbiota during aggravation of DSS-induced colitis by a butyrate-producing bacterium.</title>
        <authorList>
            <person name="Zhang Q."/>
            <person name="Wu Y."/>
            <person name="Wang J."/>
            <person name="Wu G."/>
            <person name="Long W."/>
            <person name="Xue Z."/>
            <person name="Wang L."/>
            <person name="Zhang X."/>
            <person name="Pang X."/>
            <person name="Zhao Y."/>
            <person name="Zhao L."/>
            <person name="Zhang C."/>
        </authorList>
    </citation>
    <scope>NUCLEOTIDE SEQUENCE [LARGE SCALE GENOMIC DNA]</scope>
    <source>
        <strain evidence="8 9">BPB5</strain>
    </source>
</reference>
<name>A0A1Q2C3J7_ANAHA</name>
<gene>
    <name evidence="6" type="primary">hrcA</name>
    <name evidence="8" type="ORF">DO83_00835</name>
</gene>
<dbReference type="GO" id="GO:0003677">
    <property type="term" value="F:DNA binding"/>
    <property type="evidence" value="ECO:0007669"/>
    <property type="project" value="InterPro"/>
</dbReference>
<evidence type="ECO:0000259" key="7">
    <source>
        <dbReference type="Pfam" id="PF01628"/>
    </source>
</evidence>
<dbReference type="Gene3D" id="3.30.450.40">
    <property type="match status" value="1"/>
</dbReference>
<dbReference type="Gene3D" id="3.30.390.60">
    <property type="entry name" value="Heat-inducible transcription repressor hrca homolog, domain 3"/>
    <property type="match status" value="1"/>
</dbReference>
<feature type="domain" description="Heat-inducible transcription repressor HrcA C-terminal" evidence="7">
    <location>
        <begin position="110"/>
        <end position="334"/>
    </location>
</feature>
<dbReference type="PIRSF" id="PIRSF005485">
    <property type="entry name" value="HrcA"/>
    <property type="match status" value="1"/>
</dbReference>
<dbReference type="InterPro" id="IPR021153">
    <property type="entry name" value="HrcA_C"/>
</dbReference>
<keyword evidence="4 6" id="KW-0804">Transcription</keyword>
<proteinExistence type="inferred from homology"/>
<keyword evidence="2 6" id="KW-0805">Transcription regulation</keyword>
<dbReference type="InterPro" id="IPR036390">
    <property type="entry name" value="WH_DNA-bd_sf"/>
</dbReference>
<evidence type="ECO:0000256" key="6">
    <source>
        <dbReference type="HAMAP-Rule" id="MF_00081"/>
    </source>
</evidence>
<evidence type="ECO:0000313" key="8">
    <source>
        <dbReference type="EMBL" id="AQP38312.1"/>
    </source>
</evidence>
<organism evidence="8 9">
    <name type="scientific">Anaerostipes hadrus</name>
    <dbReference type="NCBI Taxonomy" id="649756"/>
    <lineage>
        <taxon>Bacteria</taxon>
        <taxon>Bacillati</taxon>
        <taxon>Bacillota</taxon>
        <taxon>Clostridia</taxon>
        <taxon>Lachnospirales</taxon>
        <taxon>Lachnospiraceae</taxon>
        <taxon>Anaerostipes</taxon>
    </lineage>
</organism>
<evidence type="ECO:0000313" key="9">
    <source>
        <dbReference type="Proteomes" id="UP000188159"/>
    </source>
</evidence>
<evidence type="ECO:0000256" key="4">
    <source>
        <dbReference type="ARBA" id="ARBA00023163"/>
    </source>
</evidence>
<dbReference type="InterPro" id="IPR023120">
    <property type="entry name" value="WHTH_transcript_rep_HrcA_IDD"/>
</dbReference>
<dbReference type="Proteomes" id="UP000188159">
    <property type="component" value="Chromosome"/>
</dbReference>
<dbReference type="EMBL" id="CP012098">
    <property type="protein sequence ID" value="AQP38312.1"/>
    <property type="molecule type" value="Genomic_DNA"/>
</dbReference>
<comment type="similarity">
    <text evidence="6">Belongs to the HrcA family.</text>
</comment>
<dbReference type="PANTHER" id="PTHR34824">
    <property type="entry name" value="HEAT-INDUCIBLE TRANSCRIPTION REPRESSOR HRCA"/>
    <property type="match status" value="1"/>
</dbReference>
<dbReference type="HAMAP" id="MF_00081">
    <property type="entry name" value="HrcA"/>
    <property type="match status" value="1"/>
</dbReference>
<dbReference type="SUPFAM" id="SSF55781">
    <property type="entry name" value="GAF domain-like"/>
    <property type="match status" value="1"/>
</dbReference>
<accession>A0A1Q2C3J7</accession>
<protein>
    <recommendedName>
        <fullName evidence="6">Heat-inducible transcription repressor HrcA</fullName>
    </recommendedName>
</protein>
<evidence type="ECO:0000256" key="5">
    <source>
        <dbReference type="ARBA" id="ARBA00055319"/>
    </source>
</evidence>
<dbReference type="Pfam" id="PF01628">
    <property type="entry name" value="HrcA"/>
    <property type="match status" value="1"/>
</dbReference>
<sequence>MLITGGEDMELNDRKKLILKAIIANYLETGEPVGSRTIAKHPELNLSSATIRNEMADLEDMGYILQPHTSAGRIPSDTGYRFYVDQLMTERDSEHEEKQALIQRVDKMEVLLKQVANALANSTNYATMVSSPHYQNVTLKFVQLSQVDHEHLLAVIVTQGNIVKNKMIQVEEPLSNEDVLKLNVLLNTFLQGLTLQDINLALIQTMREQAGIRQDVLERILEEIAKAIHDADHMEIYTGGATNILKYPELGNPDTATELLDTLVEKKALTKLVDSTLESDSDNHTGIQVYIGEESPVKNMKDCSIVTATYELAEGGTGTVGIIGPKRMDYKKVVKTLKNLTEELDDIFKDKS</sequence>
<dbReference type="GO" id="GO:0045892">
    <property type="term" value="P:negative regulation of DNA-templated transcription"/>
    <property type="evidence" value="ECO:0007669"/>
    <property type="project" value="UniProtKB-UniRule"/>
</dbReference>